<name>A0ABW3AV41_9SPHI</name>
<protein>
    <submittedName>
        <fullName evidence="2">Uncharacterized protein</fullName>
    </submittedName>
</protein>
<proteinExistence type="predicted"/>
<organism evidence="2 3">
    <name type="scientific">Mucilaginibacter litoreus</name>
    <dbReference type="NCBI Taxonomy" id="1048221"/>
    <lineage>
        <taxon>Bacteria</taxon>
        <taxon>Pseudomonadati</taxon>
        <taxon>Bacteroidota</taxon>
        <taxon>Sphingobacteriia</taxon>
        <taxon>Sphingobacteriales</taxon>
        <taxon>Sphingobacteriaceae</taxon>
        <taxon>Mucilaginibacter</taxon>
    </lineage>
</organism>
<comment type="caution">
    <text evidence="2">The sequence shown here is derived from an EMBL/GenBank/DDBJ whole genome shotgun (WGS) entry which is preliminary data.</text>
</comment>
<keyword evidence="3" id="KW-1185">Reference proteome</keyword>
<sequence length="108" mass="12379">MNEQEFKQLMALSRLKQPFNDFEERMMLRLEQENCAKASAERYRKIAWLFFILGAIMGGCATVVITMLPGINGELVVLGCRMLYVILMLAALNYLLSGSRWRILKSSL</sequence>
<keyword evidence="1" id="KW-0812">Transmembrane</keyword>
<accession>A0ABW3AV41</accession>
<feature type="transmembrane region" description="Helical" evidence="1">
    <location>
        <begin position="46"/>
        <end position="69"/>
    </location>
</feature>
<dbReference type="RefSeq" id="WP_377116330.1">
    <property type="nucleotide sequence ID" value="NZ_JBHTHZ010000013.1"/>
</dbReference>
<keyword evidence="1" id="KW-1133">Transmembrane helix</keyword>
<dbReference type="EMBL" id="JBHTHZ010000013">
    <property type="protein sequence ID" value="MFD0794715.1"/>
    <property type="molecule type" value="Genomic_DNA"/>
</dbReference>
<gene>
    <name evidence="2" type="ORF">ACFQZX_13895</name>
</gene>
<evidence type="ECO:0000256" key="1">
    <source>
        <dbReference type="SAM" id="Phobius"/>
    </source>
</evidence>
<keyword evidence="1" id="KW-0472">Membrane</keyword>
<evidence type="ECO:0000313" key="3">
    <source>
        <dbReference type="Proteomes" id="UP001597010"/>
    </source>
</evidence>
<dbReference type="Proteomes" id="UP001597010">
    <property type="component" value="Unassembled WGS sequence"/>
</dbReference>
<reference evidence="3" key="1">
    <citation type="journal article" date="2019" name="Int. J. Syst. Evol. Microbiol.">
        <title>The Global Catalogue of Microorganisms (GCM) 10K type strain sequencing project: providing services to taxonomists for standard genome sequencing and annotation.</title>
        <authorList>
            <consortium name="The Broad Institute Genomics Platform"/>
            <consortium name="The Broad Institute Genome Sequencing Center for Infectious Disease"/>
            <person name="Wu L."/>
            <person name="Ma J."/>
        </authorList>
    </citation>
    <scope>NUCLEOTIDE SEQUENCE [LARGE SCALE GENOMIC DNA]</scope>
    <source>
        <strain evidence="3">CCUG 61484</strain>
    </source>
</reference>
<evidence type="ECO:0000313" key="2">
    <source>
        <dbReference type="EMBL" id="MFD0794715.1"/>
    </source>
</evidence>
<feature type="transmembrane region" description="Helical" evidence="1">
    <location>
        <begin position="75"/>
        <end position="96"/>
    </location>
</feature>